<reference evidence="3" key="1">
    <citation type="journal article" date="2019" name="Int. J. Syst. Evol. Microbiol.">
        <title>The Global Catalogue of Microorganisms (GCM) 10K type strain sequencing project: providing services to taxonomists for standard genome sequencing and annotation.</title>
        <authorList>
            <consortium name="The Broad Institute Genomics Platform"/>
            <consortium name="The Broad Institute Genome Sequencing Center for Infectious Disease"/>
            <person name="Wu L."/>
            <person name="Ma J."/>
        </authorList>
    </citation>
    <scope>NUCLEOTIDE SEQUENCE [LARGE SCALE GENOMIC DNA]</scope>
    <source>
        <strain evidence="3">CECT 8010</strain>
    </source>
</reference>
<dbReference type="Proteomes" id="UP001595906">
    <property type="component" value="Unassembled WGS sequence"/>
</dbReference>
<feature type="signal peptide" evidence="1">
    <location>
        <begin position="1"/>
        <end position="22"/>
    </location>
</feature>
<evidence type="ECO:0000313" key="3">
    <source>
        <dbReference type="Proteomes" id="UP001595906"/>
    </source>
</evidence>
<gene>
    <name evidence="2" type="ORF">ACFOW1_08060</name>
</gene>
<dbReference type="EMBL" id="JBHSDC010000012">
    <property type="protein sequence ID" value="MFC4231841.1"/>
    <property type="molecule type" value="Genomic_DNA"/>
</dbReference>
<proteinExistence type="predicted"/>
<organism evidence="2 3">
    <name type="scientific">Parasediminibacterium paludis</name>
    <dbReference type="NCBI Taxonomy" id="908966"/>
    <lineage>
        <taxon>Bacteria</taxon>
        <taxon>Pseudomonadati</taxon>
        <taxon>Bacteroidota</taxon>
        <taxon>Chitinophagia</taxon>
        <taxon>Chitinophagales</taxon>
        <taxon>Chitinophagaceae</taxon>
        <taxon>Parasediminibacterium</taxon>
    </lineage>
</organism>
<keyword evidence="1" id="KW-0732">Signal</keyword>
<comment type="caution">
    <text evidence="2">The sequence shown here is derived from an EMBL/GenBank/DDBJ whole genome shotgun (WGS) entry which is preliminary data.</text>
</comment>
<name>A0ABV8PXT3_9BACT</name>
<evidence type="ECO:0000256" key="1">
    <source>
        <dbReference type="SAM" id="SignalP"/>
    </source>
</evidence>
<accession>A0ABV8PXT3</accession>
<sequence length="457" mass="50283">MKPLIQLISSALLLIFSVSIKAQQNSPWKTYTDQIVNGVLAVPGSHEYSLSGGQGFAVYLKNQNKEGVIVTGLLTAKTTCGKNVTTRFNVNLLAGQSSSGSNFDKTSSTGQTGVVTEADCGGVRLGKSYDYINRINNVVVSDLKVSPLSNASNNNTDVPTPTITKIFKEPVVQTLTPEFDSTAYYRNNWYSTRDSLMLQIIQLKNMNAILLDSLSRRNSPEKMLNPVAISKPVISKVATTVKPWSLSILGGLGWDKLPLIANYDTSVAMYRASYTYSTSHQVLQLGLLAKLFNDKQINLELSPFVSYGINFLNNQTGSHLTYGLNACVLAGLNNTLPVKLALTGNYTGRNGSWNESVNSADYNYNLIKYGAGLRFLGKYNKFWIQPGVYWDNPNAKITGTAPSLVAAIDAEIANKWRLNFSYSSDYLNQGTQKYATFFNGQQNYFSIRILGTFSRLK</sequence>
<dbReference type="RefSeq" id="WP_379013451.1">
    <property type="nucleotide sequence ID" value="NZ_JBHSDC010000012.1"/>
</dbReference>
<evidence type="ECO:0000313" key="2">
    <source>
        <dbReference type="EMBL" id="MFC4231841.1"/>
    </source>
</evidence>
<protein>
    <submittedName>
        <fullName evidence="2">Uncharacterized protein</fullName>
    </submittedName>
</protein>
<feature type="chain" id="PRO_5046163287" evidence="1">
    <location>
        <begin position="23"/>
        <end position="457"/>
    </location>
</feature>
<keyword evidence="3" id="KW-1185">Reference proteome</keyword>